<keyword evidence="4" id="KW-1185">Reference proteome</keyword>
<feature type="transmembrane region" description="Helical" evidence="2">
    <location>
        <begin position="326"/>
        <end position="344"/>
    </location>
</feature>
<feature type="region of interest" description="Disordered" evidence="1">
    <location>
        <begin position="8"/>
        <end position="28"/>
    </location>
</feature>
<keyword evidence="2" id="KW-0812">Transmembrane</keyword>
<evidence type="ECO:0008006" key="5">
    <source>
        <dbReference type="Google" id="ProtNLM"/>
    </source>
</evidence>
<evidence type="ECO:0000313" key="4">
    <source>
        <dbReference type="Proteomes" id="UP000283644"/>
    </source>
</evidence>
<feature type="transmembrane region" description="Helical" evidence="2">
    <location>
        <begin position="158"/>
        <end position="180"/>
    </location>
</feature>
<feature type="transmembrane region" description="Helical" evidence="2">
    <location>
        <begin position="298"/>
        <end position="314"/>
    </location>
</feature>
<feature type="transmembrane region" description="Helical" evidence="2">
    <location>
        <begin position="30"/>
        <end position="48"/>
    </location>
</feature>
<feature type="transmembrane region" description="Helical" evidence="2">
    <location>
        <begin position="200"/>
        <end position="230"/>
    </location>
</feature>
<comment type="caution">
    <text evidence="3">The sequence shown here is derived from an EMBL/GenBank/DDBJ whole genome shotgun (WGS) entry which is preliminary data.</text>
</comment>
<evidence type="ECO:0000256" key="1">
    <source>
        <dbReference type="SAM" id="MobiDB-lite"/>
    </source>
</evidence>
<protein>
    <recommendedName>
        <fullName evidence="5">DUF2142 domain-containing protein</fullName>
    </recommendedName>
</protein>
<evidence type="ECO:0000313" key="3">
    <source>
        <dbReference type="EMBL" id="RHW26934.1"/>
    </source>
</evidence>
<dbReference type="Proteomes" id="UP000283644">
    <property type="component" value="Unassembled WGS sequence"/>
</dbReference>
<accession>A0A417Y321</accession>
<organism evidence="3 4">
    <name type="scientific">Nocardioides immobilis</name>
    <dbReference type="NCBI Taxonomy" id="2049295"/>
    <lineage>
        <taxon>Bacteria</taxon>
        <taxon>Bacillati</taxon>
        <taxon>Actinomycetota</taxon>
        <taxon>Actinomycetes</taxon>
        <taxon>Propionibacteriales</taxon>
        <taxon>Nocardioidaceae</taxon>
        <taxon>Nocardioides</taxon>
    </lineage>
</organism>
<sequence length="452" mass="48054">MVIAVQRLSGSGAAPQNGAVPSSSRSSGGWRLPGALFVVLSLVYLLTISPNPSPDVYSADFAAGHIARTGEPVPEISDFPALDHNIIRETWIVETTDGREAVGRAPGVIAASVPAYWLLRPDGVTAVPGGITAALLTAGTVTLLFLTLRRRIEPRHALLASLLFGLTTPVWSVAADGLWPHTLTCFGIVGMAWAADRDRWWAVGLFGGVALWGRLHAALICAVLAVAVAVVRRQPAIVARVGLVSGAMLGLMSVWTRWMYGSWDPSSGYRAGDFTGNAGANLFDVVNLLGFWVAPDRGLLLWTPILVVLAPALVRGWRDLPDWSRALLASGVAYLLVQGVLVRFSGGDQFYGYRTSLELLACAAPALALTAHHRGRVARAVFAPVAVLQLVMITPGAVVDGFYLKVAHVWTRNAFVWGPADRPVLWSMLVLAALAAAGAFAVGWSKTKARPL</sequence>
<gene>
    <name evidence="3" type="ORF">D0Z08_12185</name>
</gene>
<reference evidence="3 4" key="1">
    <citation type="submission" date="2018-09" db="EMBL/GenBank/DDBJ databases">
        <title>Genome sequencing of Nocardioides immobilis CCTCC AB 2017083 for comparison to Nocardioides silvaticus.</title>
        <authorList>
            <person name="Li C."/>
            <person name="Wang G."/>
        </authorList>
    </citation>
    <scope>NUCLEOTIDE SEQUENCE [LARGE SCALE GENOMIC DNA]</scope>
    <source>
        <strain evidence="3 4">CCTCC AB 2017083</strain>
    </source>
</reference>
<feature type="transmembrane region" description="Helical" evidence="2">
    <location>
        <begin position="381"/>
        <end position="404"/>
    </location>
</feature>
<keyword evidence="2" id="KW-0472">Membrane</keyword>
<proteinExistence type="predicted"/>
<keyword evidence="2" id="KW-1133">Transmembrane helix</keyword>
<dbReference type="AlphaFoldDB" id="A0A417Y321"/>
<name>A0A417Y321_9ACTN</name>
<feature type="transmembrane region" description="Helical" evidence="2">
    <location>
        <begin position="126"/>
        <end position="146"/>
    </location>
</feature>
<evidence type="ECO:0000256" key="2">
    <source>
        <dbReference type="SAM" id="Phobius"/>
    </source>
</evidence>
<dbReference type="EMBL" id="QXGH01000015">
    <property type="protein sequence ID" value="RHW26934.1"/>
    <property type="molecule type" value="Genomic_DNA"/>
</dbReference>
<feature type="transmembrane region" description="Helical" evidence="2">
    <location>
        <begin position="237"/>
        <end position="260"/>
    </location>
</feature>
<feature type="transmembrane region" description="Helical" evidence="2">
    <location>
        <begin position="424"/>
        <end position="444"/>
    </location>
</feature>